<dbReference type="Proteomes" id="UP000095485">
    <property type="component" value="Unassembled WGS sequence"/>
</dbReference>
<dbReference type="EMBL" id="CZAY01000011">
    <property type="protein sequence ID" value="CUP64438.1"/>
    <property type="molecule type" value="Genomic_DNA"/>
</dbReference>
<gene>
    <name evidence="2" type="ORF">ERS852526_01615</name>
</gene>
<sequence length="65" mass="7156">MGMITTVTDKMENTETIHYFPTLPKIDYGAVVISMNMAVAATAAGGTGFQFRLKFSHVGIKNKFR</sequence>
<proteinExistence type="predicted"/>
<dbReference type="GeneID" id="96228908"/>
<keyword evidence="1" id="KW-0472">Membrane</keyword>
<reference evidence="2 3" key="1">
    <citation type="submission" date="2015-09" db="EMBL/GenBank/DDBJ databases">
        <authorList>
            <consortium name="Pathogen Informatics"/>
        </authorList>
    </citation>
    <scope>NUCLEOTIDE SEQUENCE [LARGE SCALE GENOMIC DNA]</scope>
    <source>
        <strain evidence="2 3">2789STDY5834914</strain>
    </source>
</reference>
<evidence type="ECO:0000313" key="3">
    <source>
        <dbReference type="Proteomes" id="UP000095485"/>
    </source>
</evidence>
<evidence type="ECO:0000256" key="1">
    <source>
        <dbReference type="SAM" id="Phobius"/>
    </source>
</evidence>
<dbReference type="RefSeq" id="WP_055283055.1">
    <property type="nucleotide sequence ID" value="NZ_CZAY01000011.1"/>
</dbReference>
<keyword evidence="1" id="KW-0812">Transmembrane</keyword>
<protein>
    <submittedName>
        <fullName evidence="2">Uncharacterized protein</fullName>
    </submittedName>
</protein>
<accession>A0A174Q0J2</accession>
<evidence type="ECO:0000313" key="2">
    <source>
        <dbReference type="EMBL" id="CUP64438.1"/>
    </source>
</evidence>
<feature type="transmembrane region" description="Helical" evidence="1">
    <location>
        <begin position="28"/>
        <end position="51"/>
    </location>
</feature>
<keyword evidence="1" id="KW-1133">Transmembrane helix</keyword>
<organism evidence="2 3">
    <name type="scientific">Dorea longicatena</name>
    <dbReference type="NCBI Taxonomy" id="88431"/>
    <lineage>
        <taxon>Bacteria</taxon>
        <taxon>Bacillati</taxon>
        <taxon>Bacillota</taxon>
        <taxon>Clostridia</taxon>
        <taxon>Lachnospirales</taxon>
        <taxon>Lachnospiraceae</taxon>
        <taxon>Dorea</taxon>
    </lineage>
</organism>
<dbReference type="AlphaFoldDB" id="A0A174Q0J2"/>
<name>A0A174Q0J2_9FIRM</name>